<dbReference type="PROSITE" id="PS50042">
    <property type="entry name" value="CNMP_BINDING_3"/>
    <property type="match status" value="1"/>
</dbReference>
<feature type="domain" description="Cyclic nucleotide-binding" evidence="1">
    <location>
        <begin position="42"/>
        <end position="120"/>
    </location>
</feature>
<dbReference type="InterPro" id="IPR018490">
    <property type="entry name" value="cNMP-bd_dom_sf"/>
</dbReference>
<dbReference type="InterPro" id="IPR014710">
    <property type="entry name" value="RmlC-like_jellyroll"/>
</dbReference>
<dbReference type="Proteomes" id="UP000434582">
    <property type="component" value="Unassembled WGS sequence"/>
</dbReference>
<dbReference type="OrthoDB" id="9809206at2"/>
<organism evidence="2 3">
    <name type="scientific">Roseospira navarrensis</name>
    <dbReference type="NCBI Taxonomy" id="140058"/>
    <lineage>
        <taxon>Bacteria</taxon>
        <taxon>Pseudomonadati</taxon>
        <taxon>Pseudomonadota</taxon>
        <taxon>Alphaproteobacteria</taxon>
        <taxon>Rhodospirillales</taxon>
        <taxon>Rhodospirillaceae</taxon>
        <taxon>Roseospira</taxon>
    </lineage>
</organism>
<dbReference type="SUPFAM" id="SSF51206">
    <property type="entry name" value="cAMP-binding domain-like"/>
    <property type="match status" value="1"/>
</dbReference>
<protein>
    <submittedName>
        <fullName evidence="2">Cyclic nucleotide-binding domain-containing protein</fullName>
    </submittedName>
</protein>
<gene>
    <name evidence="2" type="ORF">GHC57_05085</name>
</gene>
<sequence length="209" mass="23551">MLGAGYRCWSRTMSEREYLDPRKEMDPSGRPRLRTREIFFRGKVVFEEGARGDYAYYIEKGRVEVSVKSGAHRVVVSELGAGEVFGEMALLSSQPRTATVQAVEDTTVTVISENELKKKLSQLSDPVIRSLIFLLIDRLRKANEGQVQQYAKFMDFQNRFLGLNHRLANEFSEKDRDAMRAEIAPLLDQLEGVLNKYAAKHGADGSSAG</sequence>
<proteinExistence type="predicted"/>
<accession>A0A7X2D240</accession>
<name>A0A7X2D240_9PROT</name>
<dbReference type="PANTHER" id="PTHR23011">
    <property type="entry name" value="CYCLIC NUCLEOTIDE-BINDING DOMAIN CONTAINING PROTEIN"/>
    <property type="match status" value="1"/>
</dbReference>
<evidence type="ECO:0000259" key="1">
    <source>
        <dbReference type="PROSITE" id="PS50042"/>
    </source>
</evidence>
<keyword evidence="3" id="KW-1185">Reference proteome</keyword>
<evidence type="ECO:0000313" key="3">
    <source>
        <dbReference type="Proteomes" id="UP000434582"/>
    </source>
</evidence>
<dbReference type="EMBL" id="WIVE01000010">
    <property type="protein sequence ID" value="MQX35889.1"/>
    <property type="molecule type" value="Genomic_DNA"/>
</dbReference>
<evidence type="ECO:0000313" key="2">
    <source>
        <dbReference type="EMBL" id="MQX35889.1"/>
    </source>
</evidence>
<dbReference type="PRINTS" id="PR00103">
    <property type="entry name" value="CAMPKINASE"/>
</dbReference>
<comment type="caution">
    <text evidence="2">The sequence shown here is derived from an EMBL/GenBank/DDBJ whole genome shotgun (WGS) entry which is preliminary data.</text>
</comment>
<dbReference type="InterPro" id="IPR000595">
    <property type="entry name" value="cNMP-bd_dom"/>
</dbReference>
<reference evidence="2 3" key="1">
    <citation type="submission" date="2019-10" db="EMBL/GenBank/DDBJ databases">
        <title>Draft whole-genome sequence of the purple nonsulfur photosynthetic bacterium Roseospira navarrensis DSM 15114.</title>
        <authorList>
            <person name="Kyndt J.A."/>
            <person name="Meyer T.E."/>
        </authorList>
    </citation>
    <scope>NUCLEOTIDE SEQUENCE [LARGE SCALE GENOMIC DNA]</scope>
    <source>
        <strain evidence="2 3">DSM 15114</strain>
    </source>
</reference>
<dbReference type="CDD" id="cd00038">
    <property type="entry name" value="CAP_ED"/>
    <property type="match status" value="1"/>
</dbReference>
<dbReference type="InterPro" id="IPR018488">
    <property type="entry name" value="cNMP-bd_CS"/>
</dbReference>
<dbReference type="AlphaFoldDB" id="A0A7X2D240"/>
<dbReference type="SMART" id="SM00100">
    <property type="entry name" value="cNMP"/>
    <property type="match status" value="1"/>
</dbReference>
<dbReference type="Gene3D" id="2.60.120.10">
    <property type="entry name" value="Jelly Rolls"/>
    <property type="match status" value="1"/>
</dbReference>
<dbReference type="PROSITE" id="PS00889">
    <property type="entry name" value="CNMP_BINDING_2"/>
    <property type="match status" value="1"/>
</dbReference>
<dbReference type="PANTHER" id="PTHR23011:SF28">
    <property type="entry name" value="CYCLIC NUCLEOTIDE-BINDING DOMAIN CONTAINING PROTEIN"/>
    <property type="match status" value="1"/>
</dbReference>
<dbReference type="Pfam" id="PF00027">
    <property type="entry name" value="cNMP_binding"/>
    <property type="match status" value="1"/>
</dbReference>